<feature type="domain" description="Glycosyl transferase family 51" evidence="12">
    <location>
        <begin position="215"/>
        <end position="389"/>
    </location>
</feature>
<feature type="compositionally biased region" description="Polar residues" evidence="9">
    <location>
        <begin position="83"/>
        <end position="95"/>
    </location>
</feature>
<keyword evidence="6" id="KW-0511">Multifunctional enzyme</keyword>
<feature type="region of interest" description="Disordered" evidence="9">
    <location>
        <begin position="832"/>
        <end position="926"/>
    </location>
</feature>
<evidence type="ECO:0000256" key="7">
    <source>
        <dbReference type="ARBA" id="ARBA00034000"/>
    </source>
</evidence>
<keyword evidence="10" id="KW-0812">Transmembrane</keyword>
<evidence type="ECO:0000259" key="11">
    <source>
        <dbReference type="Pfam" id="PF00905"/>
    </source>
</evidence>
<feature type="compositionally biased region" description="Low complexity" evidence="9">
    <location>
        <begin position="916"/>
        <end position="926"/>
    </location>
</feature>
<keyword evidence="3" id="KW-0328">Glycosyltransferase</keyword>
<feature type="compositionally biased region" description="Basic and acidic residues" evidence="9">
    <location>
        <begin position="28"/>
        <end position="37"/>
    </location>
</feature>
<comment type="catalytic activity">
    <reaction evidence="7">
        <text>Preferential cleavage: (Ac)2-L-Lys-D-Ala-|-D-Ala. Also transpeptidation of peptidyl-alanyl moieties that are N-acyl substituents of D-alanine.</text>
        <dbReference type="EC" id="3.4.16.4"/>
    </reaction>
</comment>
<dbReference type="RefSeq" id="WP_344237107.1">
    <property type="nucleotide sequence ID" value="NZ_BAAAHH010000002.1"/>
</dbReference>
<reference evidence="13 14" key="1">
    <citation type="journal article" date="2019" name="Int. J. Syst. Evol. Microbiol.">
        <title>The Global Catalogue of Microorganisms (GCM) 10K type strain sequencing project: providing services to taxonomists for standard genome sequencing and annotation.</title>
        <authorList>
            <consortium name="The Broad Institute Genomics Platform"/>
            <consortium name="The Broad Institute Genome Sequencing Center for Infectious Disease"/>
            <person name="Wu L."/>
            <person name="Ma J."/>
        </authorList>
    </citation>
    <scope>NUCLEOTIDE SEQUENCE [LARGE SCALE GENOMIC DNA]</scope>
    <source>
        <strain evidence="13 14">JCM 10696</strain>
    </source>
</reference>
<organism evidence="13 14">
    <name type="scientific">Actinocorallia libanotica</name>
    <dbReference type="NCBI Taxonomy" id="46162"/>
    <lineage>
        <taxon>Bacteria</taxon>
        <taxon>Bacillati</taxon>
        <taxon>Actinomycetota</taxon>
        <taxon>Actinomycetes</taxon>
        <taxon>Streptosporangiales</taxon>
        <taxon>Thermomonosporaceae</taxon>
        <taxon>Actinocorallia</taxon>
    </lineage>
</organism>
<dbReference type="Pfam" id="PF00905">
    <property type="entry name" value="Transpeptidase"/>
    <property type="match status" value="1"/>
</dbReference>
<dbReference type="InterPro" id="IPR001264">
    <property type="entry name" value="Glyco_trans_51"/>
</dbReference>
<evidence type="ECO:0000256" key="8">
    <source>
        <dbReference type="ARBA" id="ARBA00049902"/>
    </source>
</evidence>
<evidence type="ECO:0000256" key="3">
    <source>
        <dbReference type="ARBA" id="ARBA00022676"/>
    </source>
</evidence>
<evidence type="ECO:0000256" key="4">
    <source>
        <dbReference type="ARBA" id="ARBA00022679"/>
    </source>
</evidence>
<evidence type="ECO:0000256" key="2">
    <source>
        <dbReference type="ARBA" id="ARBA00022670"/>
    </source>
</evidence>
<feature type="transmembrane region" description="Helical" evidence="10">
    <location>
        <begin position="158"/>
        <end position="179"/>
    </location>
</feature>
<feature type="domain" description="Penicillin-binding protein transpeptidase" evidence="11">
    <location>
        <begin position="579"/>
        <end position="784"/>
    </location>
</feature>
<keyword evidence="10" id="KW-1133">Transmembrane helix</keyword>
<keyword evidence="10" id="KW-0472">Membrane</keyword>
<dbReference type="PANTHER" id="PTHR32282">
    <property type="entry name" value="BINDING PROTEIN TRANSPEPTIDASE, PUTATIVE-RELATED"/>
    <property type="match status" value="1"/>
</dbReference>
<dbReference type="InterPro" id="IPR050396">
    <property type="entry name" value="Glycosyltr_51/Transpeptidase"/>
</dbReference>
<evidence type="ECO:0000256" key="9">
    <source>
        <dbReference type="SAM" id="MobiDB-lite"/>
    </source>
</evidence>
<dbReference type="EMBL" id="BAAAHH010000002">
    <property type="protein sequence ID" value="GAA0940385.1"/>
    <property type="molecule type" value="Genomic_DNA"/>
</dbReference>
<keyword evidence="1" id="KW-0121">Carboxypeptidase</keyword>
<dbReference type="InterPro" id="IPR001460">
    <property type="entry name" value="PCN-bd_Tpept"/>
</dbReference>
<evidence type="ECO:0000256" key="5">
    <source>
        <dbReference type="ARBA" id="ARBA00022801"/>
    </source>
</evidence>
<comment type="caution">
    <text evidence="13">The sequence shown here is derived from an EMBL/GenBank/DDBJ whole genome shotgun (WGS) entry which is preliminary data.</text>
</comment>
<keyword evidence="5" id="KW-0378">Hydrolase</keyword>
<dbReference type="Proteomes" id="UP001500665">
    <property type="component" value="Unassembled WGS sequence"/>
</dbReference>
<dbReference type="SUPFAM" id="SSF56601">
    <property type="entry name" value="beta-lactamase/transpeptidase-like"/>
    <property type="match status" value="1"/>
</dbReference>
<protein>
    <submittedName>
        <fullName evidence="13">Transglycosylase domain-containing protein</fullName>
    </submittedName>
</protein>
<evidence type="ECO:0000259" key="12">
    <source>
        <dbReference type="Pfam" id="PF00912"/>
    </source>
</evidence>
<proteinExistence type="predicted"/>
<name>A0ABN1QBL1_9ACTN</name>
<dbReference type="Gene3D" id="1.10.3810.10">
    <property type="entry name" value="Biosynthetic peptidoglycan transglycosylase-like"/>
    <property type="match status" value="1"/>
</dbReference>
<feature type="region of interest" description="Disordered" evidence="9">
    <location>
        <begin position="1"/>
        <end position="147"/>
    </location>
</feature>
<evidence type="ECO:0000313" key="14">
    <source>
        <dbReference type="Proteomes" id="UP001500665"/>
    </source>
</evidence>
<dbReference type="Pfam" id="PF00912">
    <property type="entry name" value="Transgly"/>
    <property type="match status" value="1"/>
</dbReference>
<feature type="compositionally biased region" description="Basic and acidic residues" evidence="9">
    <location>
        <begin position="138"/>
        <end position="147"/>
    </location>
</feature>
<gene>
    <name evidence="13" type="ORF">GCM10009550_09780</name>
</gene>
<evidence type="ECO:0000313" key="13">
    <source>
        <dbReference type="EMBL" id="GAA0940385.1"/>
    </source>
</evidence>
<comment type="catalytic activity">
    <reaction evidence="8">
        <text>[GlcNAc-(1-&gt;4)-Mur2Ac(oyl-L-Ala-gamma-D-Glu-L-Lys-D-Ala-D-Ala)](n)-di-trans,octa-cis-undecaprenyl diphosphate + beta-D-GlcNAc-(1-&gt;4)-Mur2Ac(oyl-L-Ala-gamma-D-Glu-L-Lys-D-Ala-D-Ala)-di-trans,octa-cis-undecaprenyl diphosphate = [GlcNAc-(1-&gt;4)-Mur2Ac(oyl-L-Ala-gamma-D-Glu-L-Lys-D-Ala-D-Ala)](n+1)-di-trans,octa-cis-undecaprenyl diphosphate + di-trans,octa-cis-undecaprenyl diphosphate + H(+)</text>
        <dbReference type="Rhea" id="RHEA:23708"/>
        <dbReference type="Rhea" id="RHEA-COMP:9602"/>
        <dbReference type="Rhea" id="RHEA-COMP:9603"/>
        <dbReference type="ChEBI" id="CHEBI:15378"/>
        <dbReference type="ChEBI" id="CHEBI:58405"/>
        <dbReference type="ChEBI" id="CHEBI:60033"/>
        <dbReference type="ChEBI" id="CHEBI:78435"/>
        <dbReference type="EC" id="2.4.99.28"/>
    </reaction>
</comment>
<keyword evidence="14" id="KW-1185">Reference proteome</keyword>
<dbReference type="InterPro" id="IPR036950">
    <property type="entry name" value="PBP_transglycosylase"/>
</dbReference>
<evidence type="ECO:0000256" key="1">
    <source>
        <dbReference type="ARBA" id="ARBA00022645"/>
    </source>
</evidence>
<keyword evidence="2" id="KW-0645">Protease</keyword>
<evidence type="ECO:0000256" key="6">
    <source>
        <dbReference type="ARBA" id="ARBA00023268"/>
    </source>
</evidence>
<dbReference type="PANTHER" id="PTHR32282:SF34">
    <property type="entry name" value="PENICILLIN-BINDING PROTEIN 1A"/>
    <property type="match status" value="1"/>
</dbReference>
<sequence length="926" mass="100584">MSNPPYGPGQGAPGNGPEDDWFRPAPQAREEIYRESEYGNSTPQFASHDAPYDDHGQNGHPAYGNGYDSYDQGGAYGPGGESYDQNGQPYDQNGQPYDDLYASPDGQGYAATTVNGAVGYDDDQTRLDGAPITDDPSGDGKKPSKKEGWKKYIPNWKIVAGVVVLGLVASGTLVGVGYATTDTPDLAKDAKEEATNQGSNVYWANKNAKPIFRVGQARENVKLDQVPLHVRQAVMAAEQRQFETEPGISPRGLMRAVYNTATGGQVQGGSTITQQLARNYLNDLSTERSIGRKFKEIFAALKMEDKYSKDVILEKYLNTIPFGRQADGIQAASRAYFHKNVDKLTVAEGALLAAMIQQPYYFCTRVGPQCPEDSGKYQGLLFRWDYVLRGMVTEGWLTQAEKDKLKFPKTEKSWVWTSNEDDQTSHIRERINVELADIPNFDEDLVHTGGYKIFTSLDRNLMRYAKQAVKEQAPKPVSKEMAKVVRSGLTVVNPENGAIVAFYGGNAKKEQSDAALVERPQIGSSFKPYVLATALSQNINVKSMIEGRGLICLDKVSGDVIPGAGSLEQCEGQHANGYWMRSTHSEGQAITLVKATEQSINSSFIRLALKLGLPKVVEMAQSFGLPKSAFENDMDKNASLALGTINVSAMYQAGGYATFANGGRAVTPHIITKIVKEVDGKVVEEVKLPWVKPGKQILTEDQAAQATVAMRAVVTQGTGTRARLTSQPAAGKTGTTDEGAATWFVGYTPQYSAAATVFHQNSKSLSPYIGRDIYGGDYAAGIWKAFMDKALAGKEVEDFPATSYSGQTEIYDSPKPKPKKTEKECNPLMQLAGQCGNEHDQPQPQNPADQPGCTEGNLLNCDPNKPPPGTEGAPPGWWCMVHPDYGACQNQQPGNPGQPVDNDGDGIPAGEDPNDNDPNWPNQQHP</sequence>
<keyword evidence="4" id="KW-0808">Transferase</keyword>
<evidence type="ECO:0000256" key="10">
    <source>
        <dbReference type="SAM" id="Phobius"/>
    </source>
</evidence>
<feature type="compositionally biased region" description="Low complexity" evidence="9">
    <location>
        <begin position="889"/>
        <end position="899"/>
    </location>
</feature>
<dbReference type="InterPro" id="IPR012338">
    <property type="entry name" value="Beta-lactam/transpept-like"/>
</dbReference>
<accession>A0ABN1QBL1</accession>
<dbReference type="InterPro" id="IPR023346">
    <property type="entry name" value="Lysozyme-like_dom_sf"/>
</dbReference>
<dbReference type="SUPFAM" id="SSF53955">
    <property type="entry name" value="Lysozyme-like"/>
    <property type="match status" value="1"/>
</dbReference>
<dbReference type="Gene3D" id="3.40.710.10">
    <property type="entry name" value="DD-peptidase/beta-lactamase superfamily"/>
    <property type="match status" value="1"/>
</dbReference>
<feature type="compositionally biased region" description="Low complexity" evidence="9">
    <location>
        <begin position="842"/>
        <end position="851"/>
    </location>
</feature>